<keyword evidence="2" id="KW-1185">Reference proteome</keyword>
<accession>A0ABP4F3M3</accession>
<sequence length="355" mass="38199">MTQWQTDDVVTTLEPVFRRSWRPVDLGEVLEGSWQPPEASVGRRSDGVGLFYPGKVHTVSSESEGGKTWLCLSVVLDELKAGNSVVYVDFEDDEGGIVGRLLTLGADRLALAERFHYVRPDDALGTGVHLDDLTDLLRDVRPTLGVVDGVTEAMTLHGLSPNDNSDVAKFGRMLPRRLAAAGAASVSLDHVTKSSETRGRYSLGAVHKLNGLDGAAYVLENRTSFGVGLTGRSTLRIAKDRPGQLRKHALSHSSGLHWMGDLVLTSHGEGFAEVEVAAPVETAATEFRPTYLMGQICEVIEKAGKPLSGAQIEALVKGKATSIRQARALLQVDGYLTDSTPFSLLKPWDGGGQDD</sequence>
<dbReference type="EMBL" id="BAAAJE010000020">
    <property type="protein sequence ID" value="GAA1154901.1"/>
    <property type="molecule type" value="Genomic_DNA"/>
</dbReference>
<dbReference type="InterPro" id="IPR027417">
    <property type="entry name" value="P-loop_NTPase"/>
</dbReference>
<proteinExistence type="predicted"/>
<dbReference type="SUPFAM" id="SSF52540">
    <property type="entry name" value="P-loop containing nucleoside triphosphate hydrolases"/>
    <property type="match status" value="1"/>
</dbReference>
<dbReference type="Gene3D" id="3.40.50.300">
    <property type="entry name" value="P-loop containing nucleotide triphosphate hydrolases"/>
    <property type="match status" value="1"/>
</dbReference>
<evidence type="ECO:0008006" key="3">
    <source>
        <dbReference type="Google" id="ProtNLM"/>
    </source>
</evidence>
<protein>
    <recommendedName>
        <fullName evidence="3">DNA primase</fullName>
    </recommendedName>
</protein>
<evidence type="ECO:0000313" key="1">
    <source>
        <dbReference type="EMBL" id="GAA1154901.1"/>
    </source>
</evidence>
<dbReference type="Proteomes" id="UP001499979">
    <property type="component" value="Unassembled WGS sequence"/>
</dbReference>
<evidence type="ECO:0000313" key="2">
    <source>
        <dbReference type="Proteomes" id="UP001499979"/>
    </source>
</evidence>
<gene>
    <name evidence="1" type="ORF">GCM10009606_36390</name>
</gene>
<reference evidence="2" key="1">
    <citation type="journal article" date="2019" name="Int. J. Syst. Evol. Microbiol.">
        <title>The Global Catalogue of Microorganisms (GCM) 10K type strain sequencing project: providing services to taxonomists for standard genome sequencing and annotation.</title>
        <authorList>
            <consortium name="The Broad Institute Genomics Platform"/>
            <consortium name="The Broad Institute Genome Sequencing Center for Infectious Disease"/>
            <person name="Wu L."/>
            <person name="Ma J."/>
        </authorList>
    </citation>
    <scope>NUCLEOTIDE SEQUENCE [LARGE SCALE GENOMIC DNA]</scope>
    <source>
        <strain evidence="2">JCM 11813</strain>
    </source>
</reference>
<organism evidence="1 2">
    <name type="scientific">Nocardioides aquiterrae</name>
    <dbReference type="NCBI Taxonomy" id="203799"/>
    <lineage>
        <taxon>Bacteria</taxon>
        <taxon>Bacillati</taxon>
        <taxon>Actinomycetota</taxon>
        <taxon>Actinomycetes</taxon>
        <taxon>Propionibacteriales</taxon>
        <taxon>Nocardioidaceae</taxon>
        <taxon>Nocardioides</taxon>
    </lineage>
</organism>
<dbReference type="Pfam" id="PF13481">
    <property type="entry name" value="AAA_25"/>
    <property type="match status" value="1"/>
</dbReference>
<name>A0ABP4F3M3_9ACTN</name>
<comment type="caution">
    <text evidence="1">The sequence shown here is derived from an EMBL/GenBank/DDBJ whole genome shotgun (WGS) entry which is preliminary data.</text>
</comment>
<dbReference type="RefSeq" id="WP_343909044.1">
    <property type="nucleotide sequence ID" value="NZ_BAAAJE010000020.1"/>
</dbReference>